<keyword evidence="2" id="KW-1185">Reference proteome</keyword>
<dbReference type="KEGG" id="slt:Slit_0335"/>
<dbReference type="Proteomes" id="UP000001625">
    <property type="component" value="Chromosome"/>
</dbReference>
<sequence>MRIWSVHPRYLDAKGLVALWREALLAQKVLSGETRGYRHHPQLKRFRKHEQPLEAIAAYLHEVQREAERRGYNFDATKILRQGTAVRIPVTDGQIAYELSHLRAKLEVRDRAALERLPNGEPPSIHPLFKVISGDVEDWEVV</sequence>
<protein>
    <submittedName>
        <fullName evidence="1">DNA-(Apurinic or apyrimidinic site) lyase / pyrimidine dimer DNA glycosylase</fullName>
    </submittedName>
</protein>
<evidence type="ECO:0000313" key="2">
    <source>
        <dbReference type="Proteomes" id="UP000001625"/>
    </source>
</evidence>
<dbReference type="RefSeq" id="WP_013028476.1">
    <property type="nucleotide sequence ID" value="NC_013959.1"/>
</dbReference>
<dbReference type="EMBL" id="CP001965">
    <property type="protein sequence ID" value="ADE10577.1"/>
    <property type="molecule type" value="Genomic_DNA"/>
</dbReference>
<dbReference type="GO" id="GO:0016829">
    <property type="term" value="F:lyase activity"/>
    <property type="evidence" value="ECO:0007669"/>
    <property type="project" value="UniProtKB-KW"/>
</dbReference>
<name>D5CLI9_SIDLE</name>
<dbReference type="Pfam" id="PF03013">
    <property type="entry name" value="Pyr_excise"/>
    <property type="match status" value="1"/>
</dbReference>
<dbReference type="AlphaFoldDB" id="D5CLI9"/>
<dbReference type="InterPro" id="IPR004260">
    <property type="entry name" value="Pyr-dimer_DNA_glycosylase"/>
</dbReference>
<dbReference type="OrthoDB" id="3253436at2"/>
<dbReference type="HOGENOM" id="CLU_120482_0_0_4"/>
<keyword evidence="1" id="KW-0456">Lyase</keyword>
<accession>D5CLI9</accession>
<evidence type="ECO:0000313" key="1">
    <source>
        <dbReference type="EMBL" id="ADE10577.1"/>
    </source>
</evidence>
<dbReference type="STRING" id="580332.Slit_0335"/>
<organism evidence="1 2">
    <name type="scientific">Sideroxydans lithotrophicus (strain ES-1)</name>
    <dbReference type="NCBI Taxonomy" id="580332"/>
    <lineage>
        <taxon>Bacteria</taxon>
        <taxon>Pseudomonadati</taxon>
        <taxon>Pseudomonadota</taxon>
        <taxon>Betaproteobacteria</taxon>
        <taxon>Nitrosomonadales</taxon>
        <taxon>Gallionellaceae</taxon>
        <taxon>Sideroxydans</taxon>
    </lineage>
</organism>
<proteinExistence type="predicted"/>
<reference evidence="1 2" key="1">
    <citation type="submission" date="2010-03" db="EMBL/GenBank/DDBJ databases">
        <title>Complete sequence of Sideroxydans lithotrophicus ES-1.</title>
        <authorList>
            <consortium name="US DOE Joint Genome Institute"/>
            <person name="Lucas S."/>
            <person name="Copeland A."/>
            <person name="Lapidus A."/>
            <person name="Cheng J.-F."/>
            <person name="Bruce D."/>
            <person name="Goodwin L."/>
            <person name="Pitluck S."/>
            <person name="Munk A.C."/>
            <person name="Detter J.C."/>
            <person name="Han C."/>
            <person name="Tapia R."/>
            <person name="Larimer F."/>
            <person name="Land M."/>
            <person name="Hauser L."/>
            <person name="Kyrpides N."/>
            <person name="Ivanova N."/>
            <person name="Emerson D."/>
            <person name="Woyke T."/>
        </authorList>
    </citation>
    <scope>NUCLEOTIDE SEQUENCE [LARGE SCALE GENOMIC DNA]</scope>
    <source>
        <strain evidence="1 2">ES-1</strain>
    </source>
</reference>
<gene>
    <name evidence="1" type="ordered locus">Slit_0335</name>
</gene>
<dbReference type="eggNOG" id="ENOG503195F">
    <property type="taxonomic scope" value="Bacteria"/>
</dbReference>